<name>A0A949JG78_9ACTN</name>
<dbReference type="Pfam" id="PF00293">
    <property type="entry name" value="NUDIX"/>
    <property type="match status" value="1"/>
</dbReference>
<proteinExistence type="predicted"/>
<sequence>MTDGVRVVALDEQGRVALVEDDFYLQGRRMVHLPGGGCEGQAPLDAATRELAEETGLASANLQMLGIIDPLPAITSARTSLVLATDLRHGQVRRDATEVGMTMQWLPLCDAVEAVVTGEISESGSVAGLLLAERRLGQRRR</sequence>
<keyword evidence="5" id="KW-1185">Reference proteome</keyword>
<dbReference type="InterPro" id="IPR000086">
    <property type="entry name" value="NUDIX_hydrolase_dom"/>
</dbReference>
<dbReference type="GO" id="GO:0016787">
    <property type="term" value="F:hydrolase activity"/>
    <property type="evidence" value="ECO:0007669"/>
    <property type="project" value="UniProtKB-KW"/>
</dbReference>
<evidence type="ECO:0000313" key="5">
    <source>
        <dbReference type="Proteomes" id="UP000694501"/>
    </source>
</evidence>
<reference evidence="4" key="1">
    <citation type="submission" date="2021-06" db="EMBL/GenBank/DDBJ databases">
        <title>Sequencing of actinobacteria type strains.</title>
        <authorList>
            <person name="Nguyen G.-S."/>
            <person name="Wentzel A."/>
        </authorList>
    </citation>
    <scope>NUCLEOTIDE SEQUENCE</scope>
    <source>
        <strain evidence="4">P38-E01</strain>
    </source>
</reference>
<evidence type="ECO:0000259" key="3">
    <source>
        <dbReference type="Pfam" id="PF00293"/>
    </source>
</evidence>
<dbReference type="PANTHER" id="PTHR43046:SF14">
    <property type="entry name" value="MUTT_NUDIX FAMILY PROTEIN"/>
    <property type="match status" value="1"/>
</dbReference>
<organism evidence="4 5">
    <name type="scientific">Streptomyces tardus</name>
    <dbReference type="NCBI Taxonomy" id="2780544"/>
    <lineage>
        <taxon>Bacteria</taxon>
        <taxon>Bacillati</taxon>
        <taxon>Actinomycetota</taxon>
        <taxon>Actinomycetes</taxon>
        <taxon>Kitasatosporales</taxon>
        <taxon>Streptomycetaceae</taxon>
        <taxon>Streptomyces</taxon>
    </lineage>
</organism>
<gene>
    <name evidence="4" type="ORF">JGS22_014925</name>
</gene>
<dbReference type="AlphaFoldDB" id="A0A949JG78"/>
<accession>A0A949JG78</accession>
<evidence type="ECO:0000256" key="2">
    <source>
        <dbReference type="ARBA" id="ARBA00022801"/>
    </source>
</evidence>
<evidence type="ECO:0000256" key="1">
    <source>
        <dbReference type="ARBA" id="ARBA00001946"/>
    </source>
</evidence>
<protein>
    <submittedName>
        <fullName evidence="4">NUDIX hydrolase</fullName>
    </submittedName>
</protein>
<evidence type="ECO:0000313" key="4">
    <source>
        <dbReference type="EMBL" id="MBU7598872.1"/>
    </source>
</evidence>
<dbReference type="EMBL" id="JAELVF020000001">
    <property type="protein sequence ID" value="MBU7598872.1"/>
    <property type="molecule type" value="Genomic_DNA"/>
</dbReference>
<feature type="domain" description="Nudix hydrolase" evidence="3">
    <location>
        <begin position="3"/>
        <end position="111"/>
    </location>
</feature>
<dbReference type="PANTHER" id="PTHR43046">
    <property type="entry name" value="GDP-MANNOSE MANNOSYL HYDROLASE"/>
    <property type="match status" value="1"/>
</dbReference>
<keyword evidence="2 4" id="KW-0378">Hydrolase</keyword>
<comment type="caution">
    <text evidence="4">The sequence shown here is derived from an EMBL/GenBank/DDBJ whole genome shotgun (WGS) entry which is preliminary data.</text>
</comment>
<dbReference type="Proteomes" id="UP000694501">
    <property type="component" value="Unassembled WGS sequence"/>
</dbReference>
<comment type="cofactor">
    <cofactor evidence="1">
        <name>Mg(2+)</name>
        <dbReference type="ChEBI" id="CHEBI:18420"/>
    </cofactor>
</comment>